<dbReference type="Proteomes" id="UP000077266">
    <property type="component" value="Unassembled WGS sequence"/>
</dbReference>
<reference evidence="1 2" key="1">
    <citation type="journal article" date="2016" name="Mol. Biol. Evol.">
        <title>Comparative Genomics of Early-Diverging Mushroom-Forming Fungi Provides Insights into the Origins of Lignocellulose Decay Capabilities.</title>
        <authorList>
            <person name="Nagy L.G."/>
            <person name="Riley R."/>
            <person name="Tritt A."/>
            <person name="Adam C."/>
            <person name="Daum C."/>
            <person name="Floudas D."/>
            <person name="Sun H."/>
            <person name="Yadav J.S."/>
            <person name="Pangilinan J."/>
            <person name="Larsson K.H."/>
            <person name="Matsuura K."/>
            <person name="Barry K."/>
            <person name="Labutti K."/>
            <person name="Kuo R."/>
            <person name="Ohm R.A."/>
            <person name="Bhattacharya S.S."/>
            <person name="Shirouzu T."/>
            <person name="Yoshinaga Y."/>
            <person name="Martin F.M."/>
            <person name="Grigoriev I.V."/>
            <person name="Hibbett D.S."/>
        </authorList>
    </citation>
    <scope>NUCLEOTIDE SEQUENCE [LARGE SCALE GENOMIC DNA]</scope>
    <source>
        <strain evidence="1 2">HHB12029</strain>
    </source>
</reference>
<dbReference type="AlphaFoldDB" id="A0A165EKL2"/>
<name>A0A165EKL2_EXIGL</name>
<protein>
    <submittedName>
        <fullName evidence="1">Uncharacterized protein</fullName>
    </submittedName>
</protein>
<proteinExistence type="predicted"/>
<dbReference type="OrthoDB" id="3063971at2759"/>
<keyword evidence="2" id="KW-1185">Reference proteome</keyword>
<dbReference type="SUPFAM" id="SSF52047">
    <property type="entry name" value="RNI-like"/>
    <property type="match status" value="1"/>
</dbReference>
<organism evidence="1 2">
    <name type="scientific">Exidia glandulosa HHB12029</name>
    <dbReference type="NCBI Taxonomy" id="1314781"/>
    <lineage>
        <taxon>Eukaryota</taxon>
        <taxon>Fungi</taxon>
        <taxon>Dikarya</taxon>
        <taxon>Basidiomycota</taxon>
        <taxon>Agaricomycotina</taxon>
        <taxon>Agaricomycetes</taxon>
        <taxon>Auriculariales</taxon>
        <taxon>Exidiaceae</taxon>
        <taxon>Exidia</taxon>
    </lineage>
</organism>
<evidence type="ECO:0000313" key="2">
    <source>
        <dbReference type="Proteomes" id="UP000077266"/>
    </source>
</evidence>
<sequence length="411" mass="45833">MSSLNPDRYAGPAEAVLLREQITQDTKDSRQLQTRVQQALTAQHNVELALAAATEAAESARGYTHLLLAQESAVQQRLTRAHGLLHPIRSLPDDILVEIFRVDLDLHWRALQADDDDDDDLSCFGTQNVPFKLAAVCRRWRQLAIATPVLWSFLVIDLEAIDGFERWTSYVRTMRQRLKNLRLPVSIYLRAGSHLLEQTVDSSEFWEEMCALAYHTRSIVAIVASDILLRGPSPGWCRFMTSQFNSLKDLAISNGWGRARDLIVFPRALHLATLSVYHFWLSWDDLPALDGLRNVTLSPQGSVTGDQLGAAVSKMPCVEYLSLQLSVLQTSSDTRQISLPRLHTLKLSTRCDEPSALVFSLPVIEALELSLGGSTGNAMLMDILHAAQVPSLRKLSINSHSIRQRLALPTA</sequence>
<accession>A0A165EKL2</accession>
<dbReference type="Gene3D" id="3.80.10.10">
    <property type="entry name" value="Ribonuclease Inhibitor"/>
    <property type="match status" value="1"/>
</dbReference>
<evidence type="ECO:0000313" key="1">
    <source>
        <dbReference type="EMBL" id="KZV87157.1"/>
    </source>
</evidence>
<gene>
    <name evidence="1" type="ORF">EXIGLDRAFT_752404</name>
</gene>
<dbReference type="InterPro" id="IPR032675">
    <property type="entry name" value="LRR_dom_sf"/>
</dbReference>
<dbReference type="STRING" id="1314781.A0A165EKL2"/>
<dbReference type="InParanoid" id="A0A165EKL2"/>
<dbReference type="EMBL" id="KV426134">
    <property type="protein sequence ID" value="KZV87157.1"/>
    <property type="molecule type" value="Genomic_DNA"/>
</dbReference>